<evidence type="ECO:0000256" key="1">
    <source>
        <dbReference type="SAM" id="MobiDB-lite"/>
    </source>
</evidence>
<proteinExistence type="predicted"/>
<evidence type="ECO:0000313" key="3">
    <source>
        <dbReference type="Proteomes" id="UP000006911"/>
    </source>
</evidence>
<gene>
    <name evidence="2" type="ORF">GSTUM_00011627001</name>
</gene>
<organism evidence="2 3">
    <name type="scientific">Tuber melanosporum (strain Mel28)</name>
    <name type="common">Perigord black truffle</name>
    <dbReference type="NCBI Taxonomy" id="656061"/>
    <lineage>
        <taxon>Eukaryota</taxon>
        <taxon>Fungi</taxon>
        <taxon>Dikarya</taxon>
        <taxon>Ascomycota</taxon>
        <taxon>Pezizomycotina</taxon>
        <taxon>Pezizomycetes</taxon>
        <taxon>Pezizales</taxon>
        <taxon>Tuberaceae</taxon>
        <taxon>Tuber</taxon>
    </lineage>
</organism>
<feature type="region of interest" description="Disordered" evidence="1">
    <location>
        <begin position="1"/>
        <end position="24"/>
    </location>
</feature>
<dbReference type="KEGG" id="tml:GSTUM_00011627001"/>
<dbReference type="Proteomes" id="UP000006911">
    <property type="component" value="Unassembled WGS sequence"/>
</dbReference>
<dbReference type="AlphaFoldDB" id="D5GP20"/>
<reference evidence="2 3" key="1">
    <citation type="journal article" date="2010" name="Nature">
        <title>Perigord black truffle genome uncovers evolutionary origins and mechanisms of symbiosis.</title>
        <authorList>
            <person name="Martin F."/>
            <person name="Kohler A."/>
            <person name="Murat C."/>
            <person name="Balestrini R."/>
            <person name="Coutinho P.M."/>
            <person name="Jaillon O."/>
            <person name="Montanini B."/>
            <person name="Morin E."/>
            <person name="Noel B."/>
            <person name="Percudani R."/>
            <person name="Porcel B."/>
            <person name="Rubini A."/>
            <person name="Amicucci A."/>
            <person name="Amselem J."/>
            <person name="Anthouard V."/>
            <person name="Arcioni S."/>
            <person name="Artiguenave F."/>
            <person name="Aury J.M."/>
            <person name="Ballario P."/>
            <person name="Bolchi A."/>
            <person name="Brenna A."/>
            <person name="Brun A."/>
            <person name="Buee M."/>
            <person name="Cantarel B."/>
            <person name="Chevalier G."/>
            <person name="Couloux A."/>
            <person name="Da Silva C."/>
            <person name="Denoeud F."/>
            <person name="Duplessis S."/>
            <person name="Ghignone S."/>
            <person name="Hilselberger B."/>
            <person name="Iotti M."/>
            <person name="Marcais B."/>
            <person name="Mello A."/>
            <person name="Miranda M."/>
            <person name="Pacioni G."/>
            <person name="Quesneville H."/>
            <person name="Riccioni C."/>
            <person name="Ruotolo R."/>
            <person name="Splivallo R."/>
            <person name="Stocchi V."/>
            <person name="Tisserant E."/>
            <person name="Viscomi A.R."/>
            <person name="Zambonelli A."/>
            <person name="Zampieri E."/>
            <person name="Henrissat B."/>
            <person name="Lebrun M.H."/>
            <person name="Paolocci F."/>
            <person name="Bonfante P."/>
            <person name="Ottonello S."/>
            <person name="Wincker P."/>
        </authorList>
    </citation>
    <scope>NUCLEOTIDE SEQUENCE [LARGE SCALE GENOMIC DNA]</scope>
    <source>
        <strain evidence="2 3">Mel28</strain>
    </source>
</reference>
<accession>D5GP20</accession>
<keyword evidence="3" id="KW-1185">Reference proteome</keyword>
<name>D5GP20_TUBMM</name>
<dbReference type="InParanoid" id="D5GP20"/>
<protein>
    <submittedName>
        <fullName evidence="2">(Perigord truffle) hypothetical protein</fullName>
    </submittedName>
</protein>
<dbReference type="EMBL" id="FN430371">
    <property type="protein sequence ID" value="CAZ86263.1"/>
    <property type="molecule type" value="Genomic_DNA"/>
</dbReference>
<dbReference type="HOGENOM" id="CLU_3421431_0_0_1"/>
<evidence type="ECO:0000313" key="2">
    <source>
        <dbReference type="EMBL" id="CAZ86263.1"/>
    </source>
</evidence>
<sequence length="24" mass="2735">MACRFIRRNGDTKADTDPGCLTHR</sequence>